<gene>
    <name evidence="1" type="ORF">GCM10007094_30540</name>
</gene>
<reference evidence="2" key="1">
    <citation type="journal article" date="2019" name="Int. J. Syst. Evol. Microbiol.">
        <title>The Global Catalogue of Microorganisms (GCM) 10K type strain sequencing project: providing services to taxonomists for standard genome sequencing and annotation.</title>
        <authorList>
            <consortium name="The Broad Institute Genomics Platform"/>
            <consortium name="The Broad Institute Genome Sequencing Center for Infectious Disease"/>
            <person name="Wu L."/>
            <person name="Ma J."/>
        </authorList>
    </citation>
    <scope>NUCLEOTIDE SEQUENCE [LARGE SCALE GENOMIC DNA]</scope>
    <source>
        <strain evidence="2">KCTC 12861</strain>
    </source>
</reference>
<comment type="caution">
    <text evidence="1">The sequence shown here is derived from an EMBL/GenBank/DDBJ whole genome shotgun (WGS) entry which is preliminary data.</text>
</comment>
<protein>
    <submittedName>
        <fullName evidence="1">Uncharacterized protein</fullName>
    </submittedName>
</protein>
<name>A0ABQ3EH34_9HYPH</name>
<evidence type="ECO:0000313" key="1">
    <source>
        <dbReference type="EMBL" id="GHB38957.1"/>
    </source>
</evidence>
<accession>A0ABQ3EH34</accession>
<keyword evidence="2" id="KW-1185">Reference proteome</keyword>
<evidence type="ECO:0000313" key="2">
    <source>
        <dbReference type="Proteomes" id="UP000637980"/>
    </source>
</evidence>
<dbReference type="Proteomes" id="UP000637980">
    <property type="component" value="Unassembled WGS sequence"/>
</dbReference>
<dbReference type="EMBL" id="BMXE01000005">
    <property type="protein sequence ID" value="GHB38957.1"/>
    <property type="molecule type" value="Genomic_DNA"/>
</dbReference>
<sequence>MLEVSTKTSDDIERECGKFGEVRIKLTATAGPRHWCHPGHRAGTHDEVSQMGVYELGGGGRVSVKRLLLGDAF</sequence>
<proteinExistence type="predicted"/>
<organism evidence="1 2">
    <name type="scientific">Pseudovibrio japonicus</name>
    <dbReference type="NCBI Taxonomy" id="366534"/>
    <lineage>
        <taxon>Bacteria</taxon>
        <taxon>Pseudomonadati</taxon>
        <taxon>Pseudomonadota</taxon>
        <taxon>Alphaproteobacteria</taxon>
        <taxon>Hyphomicrobiales</taxon>
        <taxon>Stappiaceae</taxon>
        <taxon>Pseudovibrio</taxon>
    </lineage>
</organism>